<dbReference type="InterPro" id="IPR033138">
    <property type="entry name" value="Cu_oxidase_CS"/>
</dbReference>
<dbReference type="SUPFAM" id="SSF49503">
    <property type="entry name" value="Cupredoxins"/>
    <property type="match status" value="1"/>
</dbReference>
<protein>
    <submittedName>
        <fullName evidence="3">Multicopper oxidase</fullName>
    </submittedName>
</protein>
<dbReference type="InterPro" id="IPR008972">
    <property type="entry name" value="Cupredoxin"/>
</dbReference>
<dbReference type="InterPro" id="IPR011706">
    <property type="entry name" value="Cu-oxidase_C"/>
</dbReference>
<keyword evidence="4" id="KW-1185">Reference proteome</keyword>
<name>A0ABY1FQW7_9GAMM</name>
<evidence type="ECO:0000313" key="3">
    <source>
        <dbReference type="EMBL" id="SFL88015.1"/>
    </source>
</evidence>
<evidence type="ECO:0000256" key="1">
    <source>
        <dbReference type="ARBA" id="ARBA00022723"/>
    </source>
</evidence>
<dbReference type="InterPro" id="IPR002355">
    <property type="entry name" value="Cu_oxidase_Cu_BS"/>
</dbReference>
<dbReference type="Proteomes" id="UP000199211">
    <property type="component" value="Unassembled WGS sequence"/>
</dbReference>
<evidence type="ECO:0000313" key="4">
    <source>
        <dbReference type="Proteomes" id="UP000199211"/>
    </source>
</evidence>
<feature type="domain" description="Plastocyanin-like" evidence="2">
    <location>
        <begin position="31"/>
        <end position="143"/>
    </location>
</feature>
<dbReference type="PROSITE" id="PS00079">
    <property type="entry name" value="MULTICOPPER_OXIDASE1"/>
    <property type="match status" value="1"/>
</dbReference>
<dbReference type="EMBL" id="FOTV01000013">
    <property type="protein sequence ID" value="SFL88015.1"/>
    <property type="molecule type" value="Genomic_DNA"/>
</dbReference>
<accession>A0ABY1FQW7</accession>
<dbReference type="PROSITE" id="PS00080">
    <property type="entry name" value="MULTICOPPER_OXIDASE2"/>
    <property type="match status" value="1"/>
</dbReference>
<proteinExistence type="predicted"/>
<keyword evidence="1" id="KW-0479">Metal-binding</keyword>
<evidence type="ECO:0000259" key="2">
    <source>
        <dbReference type="Pfam" id="PF07731"/>
    </source>
</evidence>
<comment type="caution">
    <text evidence="3">The sequence shown here is derived from an EMBL/GenBank/DDBJ whole genome shotgun (WGS) entry which is preliminary data.</text>
</comment>
<sequence>MNWPTCHARTRSQPPRLFRLGMKLMQGFTIKGRQFEGATVADGEVVLLGESEVCEFFNNTMIPNPMHVRGLQFRVLSRRYADALAAGQLAAGIVDSGLHDTVLVLPGERVRIALTFTDFPGLYPYHCHNMEHEDNGMMRYYEVHKV</sequence>
<reference evidence="3 4" key="1">
    <citation type="submission" date="2016-10" db="EMBL/GenBank/DDBJ databases">
        <authorList>
            <person name="Varghese N."/>
            <person name="Submissions S."/>
        </authorList>
    </citation>
    <scope>NUCLEOTIDE SEQUENCE [LARGE SCALE GENOMIC DNA]</scope>
    <source>
        <strain evidence="3 4">DSM 26291</strain>
    </source>
</reference>
<dbReference type="Gene3D" id="2.60.40.420">
    <property type="entry name" value="Cupredoxins - blue copper proteins"/>
    <property type="match status" value="1"/>
</dbReference>
<organism evidence="3 4">
    <name type="scientific">Marinobacter salarius</name>
    <dbReference type="NCBI Taxonomy" id="1420917"/>
    <lineage>
        <taxon>Bacteria</taxon>
        <taxon>Pseudomonadati</taxon>
        <taxon>Pseudomonadota</taxon>
        <taxon>Gammaproteobacteria</taxon>
        <taxon>Pseudomonadales</taxon>
        <taxon>Marinobacteraceae</taxon>
        <taxon>Marinobacter</taxon>
    </lineage>
</organism>
<dbReference type="Pfam" id="PF07731">
    <property type="entry name" value="Cu-oxidase_2"/>
    <property type="match status" value="1"/>
</dbReference>
<gene>
    <name evidence="3" type="ORF">SAMN04487868_11399</name>
</gene>